<evidence type="ECO:0000313" key="11">
    <source>
        <dbReference type="Proteomes" id="UP000191522"/>
    </source>
</evidence>
<dbReference type="Pfam" id="PF13424">
    <property type="entry name" value="TPR_12"/>
    <property type="match status" value="1"/>
</dbReference>
<keyword evidence="6" id="KW-0865">Zymogen</keyword>
<dbReference type="CDD" id="cd00306">
    <property type="entry name" value="Peptidases_S8_S53"/>
    <property type="match status" value="1"/>
</dbReference>
<dbReference type="InterPro" id="IPR000209">
    <property type="entry name" value="Peptidase_S8/S53_dom"/>
</dbReference>
<keyword evidence="5 7" id="KW-0720">Serine protease</keyword>
<organism evidence="10 11">
    <name type="scientific">Penicillium decumbens</name>
    <dbReference type="NCBI Taxonomy" id="69771"/>
    <lineage>
        <taxon>Eukaryota</taxon>
        <taxon>Fungi</taxon>
        <taxon>Dikarya</taxon>
        <taxon>Ascomycota</taxon>
        <taxon>Pezizomycotina</taxon>
        <taxon>Eurotiomycetes</taxon>
        <taxon>Eurotiomycetidae</taxon>
        <taxon>Eurotiales</taxon>
        <taxon>Aspergillaceae</taxon>
        <taxon>Penicillium</taxon>
    </lineage>
</organism>
<keyword evidence="3" id="KW-0732">Signal</keyword>
<feature type="compositionally biased region" description="Basic and acidic residues" evidence="8">
    <location>
        <begin position="259"/>
        <end position="268"/>
    </location>
</feature>
<evidence type="ECO:0000256" key="8">
    <source>
        <dbReference type="SAM" id="MobiDB-lite"/>
    </source>
</evidence>
<feature type="region of interest" description="Disordered" evidence="8">
    <location>
        <begin position="259"/>
        <end position="402"/>
    </location>
</feature>
<dbReference type="GO" id="GO:0006508">
    <property type="term" value="P:proteolysis"/>
    <property type="evidence" value="ECO:0007669"/>
    <property type="project" value="UniProtKB-KW"/>
</dbReference>
<comment type="caution">
    <text evidence="10">The sequence shown here is derived from an EMBL/GenBank/DDBJ whole genome shotgun (WGS) entry which is preliminary data.</text>
</comment>
<dbReference type="InterPro" id="IPR036852">
    <property type="entry name" value="Peptidase_S8/S53_dom_sf"/>
</dbReference>
<dbReference type="SUPFAM" id="SSF48452">
    <property type="entry name" value="TPR-like"/>
    <property type="match status" value="1"/>
</dbReference>
<feature type="region of interest" description="Disordered" evidence="8">
    <location>
        <begin position="27"/>
        <end position="52"/>
    </location>
</feature>
<feature type="compositionally biased region" description="Low complexity" evidence="8">
    <location>
        <begin position="298"/>
        <end position="314"/>
    </location>
</feature>
<dbReference type="PRINTS" id="PR00723">
    <property type="entry name" value="SUBTILISIN"/>
</dbReference>
<comment type="similarity">
    <text evidence="1 7">Belongs to the peptidase S8 family.</text>
</comment>
<keyword evidence="2 7" id="KW-0645">Protease</keyword>
<keyword evidence="4 7" id="KW-0378">Hydrolase</keyword>
<dbReference type="InterPro" id="IPR011990">
    <property type="entry name" value="TPR-like_helical_dom_sf"/>
</dbReference>
<dbReference type="STRING" id="69771.A0A1V6PAD8"/>
<dbReference type="PANTHER" id="PTHR43399:SF4">
    <property type="entry name" value="CELL WALL-ASSOCIATED PROTEASE"/>
    <property type="match status" value="1"/>
</dbReference>
<dbReference type="Gene3D" id="3.40.50.200">
    <property type="entry name" value="Peptidase S8/S53 domain"/>
    <property type="match status" value="1"/>
</dbReference>
<dbReference type="PANTHER" id="PTHR43399">
    <property type="entry name" value="SUBTILISIN-RELATED"/>
    <property type="match status" value="1"/>
</dbReference>
<dbReference type="SUPFAM" id="SSF52743">
    <property type="entry name" value="Subtilisin-like"/>
    <property type="match status" value="1"/>
</dbReference>
<dbReference type="Proteomes" id="UP000191522">
    <property type="component" value="Unassembled WGS sequence"/>
</dbReference>
<dbReference type="OrthoDB" id="206201at2759"/>
<evidence type="ECO:0000256" key="6">
    <source>
        <dbReference type="ARBA" id="ARBA00023145"/>
    </source>
</evidence>
<dbReference type="Gene3D" id="1.25.40.10">
    <property type="entry name" value="Tetratricopeptide repeat domain"/>
    <property type="match status" value="1"/>
</dbReference>
<protein>
    <recommendedName>
        <fullName evidence="9">Peptidase S8/S53 domain-containing protein</fullName>
    </recommendedName>
</protein>
<sequence>MVASQSERPAPHASSLSTFSLQISNREECPHKSHLEQTYCKDTRSPREQPDPDMGPLILGSMAAHDDYAGPARDAESFWRKGDYASALDCYTAATLVFGMTYPGRVADPILLELKIGAARCLERLGHLEECVELDSEVLSEREKILEPTDKDLLILRETLAANNTQLGKHEAALSLLQTNLEILESPDYGPEHEWTLQTKYSLAMEMSSVGEYHQALLFLEETLYVMTAKQFPHEDQEMIRARISMVQESMVTHAHDDHAILPKKDSSAPKLKPPISSKHQETKIKKKKTVVKDELASKTSKTAPPAAPVPTKVQGSQELVNPKASKLPNENPNVQQKRPASATSKPKHSSQASVDQLLKPPDQEGLRRVRSLTSTKASTSKAKPTKNGTRPRASSCSPSTQPVIKLEKGTICHNEGGDKRDTSSELWLREIETSVHSWMPLSKNNDKIRIAILDTGIDLGHPYFDEPSRKGSTKSRREIVEKCESFLPGKEGDEDAHGHGTHAASLLLRLAPNARIYVARVIDDDGKISDPDAVAKAIDHASDPNKWGVHIISMSLGFKNIPESVERAIRDATMTRKVLIFAAASNNGPTDDYSVTYPARAMMVFPVFAASSQGELQKFNTSHEHKKGLSTLGVNVTGPWTRHGTRKKAPTSCRSGTSIATPIMAASAALALQYIRQKPLLKIEGLNRLEGFDGMHELLSLMIPLHARETPYFIKPGVWLRSKEYAHKKVVEKIQHIWYGQVQ</sequence>
<dbReference type="InterPro" id="IPR051048">
    <property type="entry name" value="Peptidase_S8/S53_subtilisin"/>
</dbReference>
<reference evidence="11" key="1">
    <citation type="journal article" date="2017" name="Nat. Microbiol.">
        <title>Global analysis of biosynthetic gene clusters reveals vast potential of secondary metabolite production in Penicillium species.</title>
        <authorList>
            <person name="Nielsen J.C."/>
            <person name="Grijseels S."/>
            <person name="Prigent S."/>
            <person name="Ji B."/>
            <person name="Dainat J."/>
            <person name="Nielsen K.F."/>
            <person name="Frisvad J.C."/>
            <person name="Workman M."/>
            <person name="Nielsen J."/>
        </authorList>
    </citation>
    <scope>NUCLEOTIDE SEQUENCE [LARGE SCALE GENOMIC DNA]</scope>
    <source>
        <strain evidence="11">IBT 11843</strain>
    </source>
</reference>
<dbReference type="EMBL" id="MDYL01000013">
    <property type="protein sequence ID" value="OQD73935.1"/>
    <property type="molecule type" value="Genomic_DNA"/>
</dbReference>
<feature type="compositionally biased region" description="Polar residues" evidence="8">
    <location>
        <begin position="329"/>
        <end position="355"/>
    </location>
</feature>
<proteinExistence type="inferred from homology"/>
<dbReference type="InterPro" id="IPR015500">
    <property type="entry name" value="Peptidase_S8_subtilisin-rel"/>
</dbReference>
<dbReference type="PROSITE" id="PS00138">
    <property type="entry name" value="SUBTILASE_SER"/>
    <property type="match status" value="1"/>
</dbReference>
<evidence type="ECO:0000256" key="2">
    <source>
        <dbReference type="ARBA" id="ARBA00022670"/>
    </source>
</evidence>
<evidence type="ECO:0000256" key="1">
    <source>
        <dbReference type="ARBA" id="ARBA00011073"/>
    </source>
</evidence>
<evidence type="ECO:0000256" key="3">
    <source>
        <dbReference type="ARBA" id="ARBA00022729"/>
    </source>
</evidence>
<dbReference type="PROSITE" id="PS51892">
    <property type="entry name" value="SUBTILASE"/>
    <property type="match status" value="1"/>
</dbReference>
<evidence type="ECO:0000256" key="5">
    <source>
        <dbReference type="ARBA" id="ARBA00022825"/>
    </source>
</evidence>
<name>A0A1V6PAD8_PENDC</name>
<feature type="compositionally biased region" description="Low complexity" evidence="8">
    <location>
        <begin position="372"/>
        <end position="387"/>
    </location>
</feature>
<evidence type="ECO:0000313" key="10">
    <source>
        <dbReference type="EMBL" id="OQD73935.1"/>
    </source>
</evidence>
<feature type="compositionally biased region" description="Basic and acidic residues" evidence="8">
    <location>
        <begin position="27"/>
        <end position="50"/>
    </location>
</feature>
<evidence type="ECO:0000256" key="4">
    <source>
        <dbReference type="ARBA" id="ARBA00022801"/>
    </source>
</evidence>
<feature type="active site" description="Charge relay system" evidence="7">
    <location>
        <position position="500"/>
    </location>
</feature>
<dbReference type="GO" id="GO:0004252">
    <property type="term" value="F:serine-type endopeptidase activity"/>
    <property type="evidence" value="ECO:0007669"/>
    <property type="project" value="UniProtKB-UniRule"/>
</dbReference>
<dbReference type="AlphaFoldDB" id="A0A1V6PAD8"/>
<accession>A0A1V6PAD8</accession>
<feature type="compositionally biased region" description="Polar residues" evidence="8">
    <location>
        <begin position="393"/>
        <end position="402"/>
    </location>
</feature>
<keyword evidence="11" id="KW-1185">Reference proteome</keyword>
<evidence type="ECO:0000256" key="7">
    <source>
        <dbReference type="PROSITE-ProRule" id="PRU01240"/>
    </source>
</evidence>
<dbReference type="InterPro" id="IPR023828">
    <property type="entry name" value="Peptidase_S8_Ser-AS"/>
</dbReference>
<feature type="domain" description="Peptidase S8/S53" evidence="9">
    <location>
        <begin position="447"/>
        <end position="676"/>
    </location>
</feature>
<feature type="active site" description="Charge relay system" evidence="7">
    <location>
        <position position="455"/>
    </location>
</feature>
<feature type="active site" description="Charge relay system" evidence="7">
    <location>
        <position position="659"/>
    </location>
</feature>
<gene>
    <name evidence="10" type="ORF">PENDEC_c013G06581</name>
</gene>
<dbReference type="Pfam" id="PF00082">
    <property type="entry name" value="Peptidase_S8"/>
    <property type="match status" value="1"/>
</dbReference>
<evidence type="ECO:0000259" key="9">
    <source>
        <dbReference type="Pfam" id="PF00082"/>
    </source>
</evidence>